<keyword evidence="1" id="KW-0812">Transmembrane</keyword>
<evidence type="ECO:0000256" key="1">
    <source>
        <dbReference type="SAM" id="Phobius"/>
    </source>
</evidence>
<dbReference type="Proteomes" id="UP001383192">
    <property type="component" value="Unassembled WGS sequence"/>
</dbReference>
<organism evidence="2 3">
    <name type="scientific">Paramarasmius palmivorus</name>
    <dbReference type="NCBI Taxonomy" id="297713"/>
    <lineage>
        <taxon>Eukaryota</taxon>
        <taxon>Fungi</taxon>
        <taxon>Dikarya</taxon>
        <taxon>Basidiomycota</taxon>
        <taxon>Agaricomycotina</taxon>
        <taxon>Agaricomycetes</taxon>
        <taxon>Agaricomycetidae</taxon>
        <taxon>Agaricales</taxon>
        <taxon>Marasmiineae</taxon>
        <taxon>Marasmiaceae</taxon>
        <taxon>Paramarasmius</taxon>
    </lineage>
</organism>
<keyword evidence="1" id="KW-1133">Transmembrane helix</keyword>
<comment type="caution">
    <text evidence="2">The sequence shown here is derived from an EMBL/GenBank/DDBJ whole genome shotgun (WGS) entry which is preliminary data.</text>
</comment>
<accession>A0AAW0CJR7</accession>
<evidence type="ECO:0000313" key="2">
    <source>
        <dbReference type="EMBL" id="KAK7039225.1"/>
    </source>
</evidence>
<keyword evidence="1" id="KW-0472">Membrane</keyword>
<sequence>MATQSTQDLFLPSLESQSPKPLPYWPISFARLFWEEPGVRGHTWFSRRREDRLHLFAGIIRFLFHVILAPITAILPLLPVVAPFIDLFTPFNVSGLFSKINKSSEVEYNPDHVEIETDITLPDAVLWNAPGARDYLLEEFDPKALIHDDRSDVYEAAGFEPRWMLEVTIRGGRYMSHEQVDWTPARRARGYTALSYPMSAAFTLFQEAGEQTQDKGHGAAQWSLRDRKRISKQFLIQYCSAVSDLQPDREEFVWLDEFCLSANKKLAPDKEQQQNDEAERTEAAGERSEELGRLADIFAGAKTVVVFCDKIDCNHATFECSWGNRLFTLGEILNASETRQMTLKMGLDEHGKMVKKCHVTLAESGHTFRRRMMHEAAIAKKWHLHSILRQSTNSGSDTWQMAIQSLIVEAMGRDRASGYDYHQYLGKGLNGLLPRRAKLHHLKGKDGWADLAWLLELNQGFYNMAALAAVCGLPSRSEESGWIGPPIEPKAGNERLEPLVSAFTVGERDQVGQLMAPPLNVVDAQTIGLHPYVRRDSNALFNNEDTKKARMISMVLLVIFYGVGVVLIITPLLSDSKDPNFPILEFGAVIVYLSSLAFNLFSLVASTRYIERSGWVFLSEKEWTGPERRKGNAAWGKGGDVIQKLRRLDPTLDLIEWGKRQMVPEWEPESEPQGKFMRGCLVDLRTGTVVRTVVSEEPNSMMALAIHGSGITYMLLHRPESPGGVARRVGMASLPPFTLSQTKRIGAIKIGMYKDEEKKEPSTIGETVLGCLSLGMGNSRDDEY</sequence>
<evidence type="ECO:0000313" key="3">
    <source>
        <dbReference type="Proteomes" id="UP001383192"/>
    </source>
</evidence>
<evidence type="ECO:0008006" key="4">
    <source>
        <dbReference type="Google" id="ProtNLM"/>
    </source>
</evidence>
<feature type="transmembrane region" description="Helical" evidence="1">
    <location>
        <begin position="554"/>
        <end position="574"/>
    </location>
</feature>
<reference evidence="2 3" key="1">
    <citation type="submission" date="2024-01" db="EMBL/GenBank/DDBJ databases">
        <title>A draft genome for a cacao thread blight-causing isolate of Paramarasmius palmivorus.</title>
        <authorList>
            <person name="Baruah I.K."/>
            <person name="Bukari Y."/>
            <person name="Amoako-Attah I."/>
            <person name="Meinhardt L.W."/>
            <person name="Bailey B.A."/>
            <person name="Cohen S.P."/>
        </authorList>
    </citation>
    <scope>NUCLEOTIDE SEQUENCE [LARGE SCALE GENOMIC DNA]</scope>
    <source>
        <strain evidence="2 3">GH-12</strain>
    </source>
</reference>
<feature type="transmembrane region" description="Helical" evidence="1">
    <location>
        <begin position="586"/>
        <end position="605"/>
    </location>
</feature>
<dbReference type="AlphaFoldDB" id="A0AAW0CJR7"/>
<dbReference type="EMBL" id="JAYKXP010000039">
    <property type="protein sequence ID" value="KAK7039225.1"/>
    <property type="molecule type" value="Genomic_DNA"/>
</dbReference>
<proteinExistence type="predicted"/>
<keyword evidence="3" id="KW-1185">Reference proteome</keyword>
<gene>
    <name evidence="2" type="ORF">VNI00_010130</name>
</gene>
<name>A0AAW0CJR7_9AGAR</name>
<protein>
    <recommendedName>
        <fullName evidence="4">Heterokaryon incompatibility domain-containing protein</fullName>
    </recommendedName>
</protein>